<dbReference type="AlphaFoldDB" id="A0A1M6VJX8"/>
<dbReference type="GO" id="GO:0016740">
    <property type="term" value="F:transferase activity"/>
    <property type="evidence" value="ECO:0007669"/>
    <property type="project" value="UniProtKB-KW"/>
</dbReference>
<dbReference type="EMBL" id="FRBD01000013">
    <property type="protein sequence ID" value="SHK81823.1"/>
    <property type="molecule type" value="Genomic_DNA"/>
</dbReference>
<dbReference type="RefSeq" id="WP_073208734.1">
    <property type="nucleotide sequence ID" value="NZ_FRBD01000013.1"/>
</dbReference>
<dbReference type="PANTHER" id="PTHR36174">
    <property type="entry name" value="LIPID II:GLYCINE GLYCYLTRANSFERASE"/>
    <property type="match status" value="1"/>
</dbReference>
<dbReference type="OrthoDB" id="9808687at2"/>
<dbReference type="InterPro" id="IPR038740">
    <property type="entry name" value="BioF2-like_GNAT_dom"/>
</dbReference>
<feature type="domain" description="BioF2-like acetyltransferase" evidence="1">
    <location>
        <begin position="162"/>
        <end position="284"/>
    </location>
</feature>
<dbReference type="InterPro" id="IPR016181">
    <property type="entry name" value="Acyl_CoA_acyltransferase"/>
</dbReference>
<name>A0A1M6VJX8_XYLRU</name>
<organism evidence="2 3">
    <name type="scientific">Xylanibacter ruminicola</name>
    <name type="common">Prevotella ruminicola</name>
    <dbReference type="NCBI Taxonomy" id="839"/>
    <lineage>
        <taxon>Bacteria</taxon>
        <taxon>Pseudomonadati</taxon>
        <taxon>Bacteroidota</taxon>
        <taxon>Bacteroidia</taxon>
        <taxon>Bacteroidales</taxon>
        <taxon>Prevotellaceae</taxon>
        <taxon>Xylanibacter</taxon>
    </lineage>
</organism>
<dbReference type="SUPFAM" id="SSF55729">
    <property type="entry name" value="Acyl-CoA N-acyltransferases (Nat)"/>
    <property type="match status" value="1"/>
</dbReference>
<dbReference type="Pfam" id="PF13480">
    <property type="entry name" value="Acetyltransf_6"/>
    <property type="match status" value="1"/>
</dbReference>
<dbReference type="InterPro" id="IPR050644">
    <property type="entry name" value="PG_Glycine_Bridge_Synth"/>
</dbReference>
<sequence length="316" mass="36223">MIKVRQYQFTSQDFDEWNAFVAQSKNGTFLIDRRYMDYHLDRFNDFSMMFYSGDKLVAVMPAHHDNVTLYSHCGLSYGGLILSRKISAAQVCELFRDLNYCLREIDQFKHVVYKSIPWIYHRLPSEEPLYALTKVCGASIKSRDVASVVMLDNRISFTQLRRRGVKKAVKAGVQVVEEADFSPFWQLLEANLMSRYQTKPVHSLAEISLLKSRFPQNIRLFAAYCGSEIVGGTVLYIDGAVVKTQYISASEAGRHIGALDMLFSTLLDRFAAEGYRYFDFGTSNFKTSDDLHTSLIFQKEGFGGRAVCYDTYQYDL</sequence>
<dbReference type="Proteomes" id="UP000184130">
    <property type="component" value="Unassembled WGS sequence"/>
</dbReference>
<gene>
    <name evidence="2" type="ORF">SAMN05216463_1136</name>
</gene>
<accession>A0A1M6VJX8</accession>
<reference evidence="2 3" key="1">
    <citation type="submission" date="2016-11" db="EMBL/GenBank/DDBJ databases">
        <authorList>
            <person name="Jaros S."/>
            <person name="Januszkiewicz K."/>
            <person name="Wedrychowicz H."/>
        </authorList>
    </citation>
    <scope>NUCLEOTIDE SEQUENCE [LARGE SCALE GENOMIC DNA]</scope>
    <source>
        <strain evidence="2 3">KHT3</strain>
    </source>
</reference>
<dbReference type="PANTHER" id="PTHR36174:SF1">
    <property type="entry name" value="LIPID II:GLYCINE GLYCYLTRANSFERASE"/>
    <property type="match status" value="1"/>
</dbReference>
<evidence type="ECO:0000259" key="1">
    <source>
        <dbReference type="Pfam" id="PF13480"/>
    </source>
</evidence>
<evidence type="ECO:0000313" key="3">
    <source>
        <dbReference type="Proteomes" id="UP000184130"/>
    </source>
</evidence>
<proteinExistence type="predicted"/>
<protein>
    <submittedName>
        <fullName evidence="2">Acetyltransferase (GNAT) domain-containing protein</fullName>
    </submittedName>
</protein>
<dbReference type="Gene3D" id="3.40.630.30">
    <property type="match status" value="1"/>
</dbReference>
<keyword evidence="2" id="KW-0808">Transferase</keyword>
<evidence type="ECO:0000313" key="2">
    <source>
        <dbReference type="EMBL" id="SHK81823.1"/>
    </source>
</evidence>